<evidence type="ECO:0000256" key="2">
    <source>
        <dbReference type="ARBA" id="ARBA00022723"/>
    </source>
</evidence>
<dbReference type="PROSITE" id="PS51379">
    <property type="entry name" value="4FE4S_FER_2"/>
    <property type="match status" value="4"/>
</dbReference>
<dbReference type="Pfam" id="PF14697">
    <property type="entry name" value="Fer4_21"/>
    <property type="match status" value="1"/>
</dbReference>
<dbReference type="Pfam" id="PF12838">
    <property type="entry name" value="Fer4_7"/>
    <property type="match status" value="1"/>
</dbReference>
<feature type="domain" description="4Fe-4S ferredoxin-type" evidence="5">
    <location>
        <begin position="1"/>
        <end position="29"/>
    </location>
</feature>
<dbReference type="eggNOG" id="COG1143">
    <property type="taxonomic scope" value="Bacteria"/>
</dbReference>
<evidence type="ECO:0000313" key="6">
    <source>
        <dbReference type="EMBL" id="ACN13323.1"/>
    </source>
</evidence>
<evidence type="ECO:0000256" key="3">
    <source>
        <dbReference type="ARBA" id="ARBA00023004"/>
    </source>
</evidence>
<dbReference type="PANTHER" id="PTHR43687">
    <property type="entry name" value="ADENYLYLSULFATE REDUCTASE, BETA SUBUNIT"/>
    <property type="match status" value="1"/>
</dbReference>
<dbReference type="KEGG" id="dat:HRM2_02010"/>
<keyword evidence="4" id="KW-0411">Iron-sulfur</keyword>
<accession>C0QFC7</accession>
<dbReference type="EMBL" id="CP001087">
    <property type="protein sequence ID" value="ACN13323.1"/>
    <property type="molecule type" value="Genomic_DNA"/>
</dbReference>
<dbReference type="RefSeq" id="WP_012662572.1">
    <property type="nucleotide sequence ID" value="NC_012108.1"/>
</dbReference>
<name>C0QFC7_DESAH</name>
<keyword evidence="3" id="KW-0408">Iron</keyword>
<dbReference type="STRING" id="177437.HRM2_02010"/>
<dbReference type="Gene3D" id="3.30.70.20">
    <property type="match status" value="3"/>
</dbReference>
<evidence type="ECO:0000256" key="4">
    <source>
        <dbReference type="ARBA" id="ARBA00023014"/>
    </source>
</evidence>
<feature type="domain" description="4Fe-4S ferredoxin-type" evidence="5">
    <location>
        <begin position="71"/>
        <end position="100"/>
    </location>
</feature>
<proteinExistence type="predicted"/>
<keyword evidence="1" id="KW-0004">4Fe-4S</keyword>
<feature type="domain" description="4Fe-4S ferredoxin-type" evidence="5">
    <location>
        <begin position="30"/>
        <end position="59"/>
    </location>
</feature>
<dbReference type="GO" id="GO:0046872">
    <property type="term" value="F:metal ion binding"/>
    <property type="evidence" value="ECO:0007669"/>
    <property type="project" value="UniProtKB-KW"/>
</dbReference>
<protein>
    <submittedName>
        <fullName evidence="6">Fdx4</fullName>
    </submittedName>
</protein>
<dbReference type="HOGENOM" id="CLU_1822054_0_0_7"/>
<organism evidence="6 7">
    <name type="scientific">Desulforapulum autotrophicum (strain ATCC 43914 / DSM 3382 / VKM B-1955 / HRM2)</name>
    <name type="common">Desulfobacterium autotrophicum</name>
    <dbReference type="NCBI Taxonomy" id="177437"/>
    <lineage>
        <taxon>Bacteria</taxon>
        <taxon>Pseudomonadati</taxon>
        <taxon>Thermodesulfobacteriota</taxon>
        <taxon>Desulfobacteria</taxon>
        <taxon>Desulfobacterales</taxon>
        <taxon>Desulfobacteraceae</taxon>
        <taxon>Desulforapulum</taxon>
    </lineage>
</organism>
<keyword evidence="7" id="KW-1185">Reference proteome</keyword>
<keyword evidence="2" id="KW-0479">Metal-binding</keyword>
<dbReference type="PROSITE" id="PS00198">
    <property type="entry name" value="4FE4S_FER_1"/>
    <property type="match status" value="3"/>
</dbReference>
<dbReference type="OrthoDB" id="9794954at2"/>
<sequence>MSFIINETCIGCGACTKICPSGAITGEKQELHTIDTDLCIQCRACGTVCPTGSVEDNFGRIIQRVKPGQRLQPMFDRKTCMACTICVEACPTGAICLDDPTSKDPHAYPALANEKRCIGCGFCEKECPVGAITMAAPVEILKA</sequence>
<dbReference type="eggNOG" id="COG2768">
    <property type="taxonomic scope" value="Bacteria"/>
</dbReference>
<dbReference type="PANTHER" id="PTHR43687:SF1">
    <property type="entry name" value="FERREDOXIN III"/>
    <property type="match status" value="1"/>
</dbReference>
<dbReference type="InterPro" id="IPR050572">
    <property type="entry name" value="Fe-S_Ferredoxin"/>
</dbReference>
<dbReference type="InterPro" id="IPR017900">
    <property type="entry name" value="4Fe4S_Fe_S_CS"/>
</dbReference>
<dbReference type="InterPro" id="IPR017896">
    <property type="entry name" value="4Fe4S_Fe-S-bd"/>
</dbReference>
<dbReference type="SUPFAM" id="SSF54862">
    <property type="entry name" value="4Fe-4S ferredoxins"/>
    <property type="match status" value="2"/>
</dbReference>
<reference evidence="6 7" key="1">
    <citation type="journal article" date="2009" name="Environ. Microbiol.">
        <title>Genome sequence of Desulfobacterium autotrophicum HRM2, a marine sulfate reducer oxidizing organic carbon completely to carbon dioxide.</title>
        <authorList>
            <person name="Strittmatter A.W."/>
            <person name="Liesegang H."/>
            <person name="Rabus R."/>
            <person name="Decker I."/>
            <person name="Amann J."/>
            <person name="Andres S."/>
            <person name="Henne A."/>
            <person name="Fricke W.F."/>
            <person name="Martinez-Arias R."/>
            <person name="Bartels D."/>
            <person name="Goesmann A."/>
            <person name="Krause L."/>
            <person name="Puehler A."/>
            <person name="Klenk H.P."/>
            <person name="Richter M."/>
            <person name="Schuler M."/>
            <person name="Gloeckner F.O."/>
            <person name="Meyerdierks A."/>
            <person name="Gottschalk G."/>
            <person name="Amann R."/>
        </authorList>
    </citation>
    <scope>NUCLEOTIDE SEQUENCE [LARGE SCALE GENOMIC DNA]</scope>
    <source>
        <strain evidence="7">ATCC 43914 / DSM 3382 / HRM2</strain>
    </source>
</reference>
<feature type="domain" description="4Fe-4S ferredoxin-type" evidence="5">
    <location>
        <begin position="108"/>
        <end position="137"/>
    </location>
</feature>
<gene>
    <name evidence="6" type="primary">fdx4</name>
    <name evidence="6" type="ordered locus">HRM2_02010</name>
</gene>
<dbReference type="AlphaFoldDB" id="C0QFC7"/>
<dbReference type="GO" id="GO:0051539">
    <property type="term" value="F:4 iron, 4 sulfur cluster binding"/>
    <property type="evidence" value="ECO:0007669"/>
    <property type="project" value="UniProtKB-KW"/>
</dbReference>
<evidence type="ECO:0000256" key="1">
    <source>
        <dbReference type="ARBA" id="ARBA00022485"/>
    </source>
</evidence>
<evidence type="ECO:0000313" key="7">
    <source>
        <dbReference type="Proteomes" id="UP000000442"/>
    </source>
</evidence>
<evidence type="ECO:0000259" key="5">
    <source>
        <dbReference type="PROSITE" id="PS51379"/>
    </source>
</evidence>
<dbReference type="CDD" id="cd10549">
    <property type="entry name" value="MtMvhB_like"/>
    <property type="match status" value="1"/>
</dbReference>
<dbReference type="Proteomes" id="UP000000442">
    <property type="component" value="Chromosome"/>
</dbReference>